<gene>
    <name evidence="2" type="ORF">TK0001_6203</name>
</gene>
<sequence length="130" mass="14300">MRRGQQAQVDGALAAGTGSEGVAQRAVDQRAMSRPVDERRHRKGRHENQHDGARERGQGITHRYRFRLACGPQDFVRVSHAFEGPMPFERRETRVPAAIAQAAAGPHLTLKLSPSVSGGCRRTARPAAER</sequence>
<evidence type="ECO:0000256" key="1">
    <source>
        <dbReference type="SAM" id="MobiDB-lite"/>
    </source>
</evidence>
<proteinExistence type="predicted"/>
<evidence type="ECO:0000313" key="3">
    <source>
        <dbReference type="Proteomes" id="UP000233769"/>
    </source>
</evidence>
<accession>A0A2N9AZK9</accession>
<evidence type="ECO:0000313" key="2">
    <source>
        <dbReference type="EMBL" id="SOR32762.1"/>
    </source>
</evidence>
<organism evidence="2 3">
    <name type="scientific">Methylorubrum extorquens</name>
    <name type="common">Methylobacterium dichloromethanicum</name>
    <name type="synonym">Methylobacterium extorquens</name>
    <dbReference type="NCBI Taxonomy" id="408"/>
    <lineage>
        <taxon>Bacteria</taxon>
        <taxon>Pseudomonadati</taxon>
        <taxon>Pseudomonadota</taxon>
        <taxon>Alphaproteobacteria</taxon>
        <taxon>Hyphomicrobiales</taxon>
        <taxon>Methylobacteriaceae</taxon>
        <taxon>Methylorubrum</taxon>
    </lineage>
</organism>
<feature type="compositionally biased region" description="Basic and acidic residues" evidence="1">
    <location>
        <begin position="46"/>
        <end position="57"/>
    </location>
</feature>
<name>A0A2N9AZK9_METEX</name>
<dbReference type="EMBL" id="LT962688">
    <property type="protein sequence ID" value="SOR32762.1"/>
    <property type="molecule type" value="Genomic_DNA"/>
</dbReference>
<dbReference type="AlphaFoldDB" id="A0A2N9AZK9"/>
<protein>
    <submittedName>
        <fullName evidence="2">Uncharacterized protein</fullName>
    </submittedName>
</protein>
<feature type="region of interest" description="Disordered" evidence="1">
    <location>
        <begin position="1"/>
        <end position="60"/>
    </location>
</feature>
<reference evidence="3" key="1">
    <citation type="submission" date="2017-10" db="EMBL/GenBank/DDBJ databases">
        <authorList>
            <person name="Regsiter A."/>
            <person name="William W."/>
        </authorList>
    </citation>
    <scope>NUCLEOTIDE SEQUENCE [LARGE SCALE GENOMIC DNA]</scope>
</reference>
<dbReference type="Proteomes" id="UP000233769">
    <property type="component" value="Chromosome tk0001"/>
</dbReference>